<dbReference type="NCBIfam" id="TIGR01197">
    <property type="entry name" value="nramp"/>
    <property type="match status" value="1"/>
</dbReference>
<feature type="transmembrane region" description="Helical" evidence="5">
    <location>
        <begin position="309"/>
        <end position="335"/>
    </location>
</feature>
<evidence type="ECO:0000313" key="7">
    <source>
        <dbReference type="Proteomes" id="UP000815677"/>
    </source>
</evidence>
<evidence type="ECO:0000313" key="6">
    <source>
        <dbReference type="EMBL" id="GAT52366.1"/>
    </source>
</evidence>
<evidence type="ECO:0000256" key="1">
    <source>
        <dbReference type="ARBA" id="ARBA00004141"/>
    </source>
</evidence>
<feature type="transmembrane region" description="Helical" evidence="5">
    <location>
        <begin position="166"/>
        <end position="190"/>
    </location>
</feature>
<evidence type="ECO:0000256" key="3">
    <source>
        <dbReference type="ARBA" id="ARBA00022989"/>
    </source>
</evidence>
<feature type="transmembrane region" description="Helical" evidence="5">
    <location>
        <begin position="210"/>
        <end position="230"/>
    </location>
</feature>
<reference evidence="6" key="1">
    <citation type="submission" date="2014-09" db="EMBL/GenBank/DDBJ databases">
        <title>Genome sequence of the luminous mushroom Mycena chlorophos for searching fungal bioluminescence genes.</title>
        <authorList>
            <person name="Tanaka Y."/>
            <person name="Kasuga D."/>
            <person name="Oba Y."/>
            <person name="Hase S."/>
            <person name="Sato K."/>
            <person name="Oba Y."/>
            <person name="Sakakibara Y."/>
        </authorList>
    </citation>
    <scope>NUCLEOTIDE SEQUENCE</scope>
</reference>
<evidence type="ECO:0000256" key="2">
    <source>
        <dbReference type="ARBA" id="ARBA00022692"/>
    </source>
</evidence>
<protein>
    <recommendedName>
        <fullName evidence="8">Natural resistance-associated macrophage protein</fullName>
    </recommendedName>
</protein>
<keyword evidence="7" id="KW-1185">Reference proteome</keyword>
<keyword evidence="3 5" id="KW-1133">Transmembrane helix</keyword>
<keyword evidence="2 5" id="KW-0812">Transmembrane</keyword>
<dbReference type="PANTHER" id="PTHR11706">
    <property type="entry name" value="SOLUTE CARRIER PROTEIN FAMILY 11 MEMBER"/>
    <property type="match status" value="1"/>
</dbReference>
<feature type="transmembrane region" description="Helical" evidence="5">
    <location>
        <begin position="427"/>
        <end position="450"/>
    </location>
</feature>
<evidence type="ECO:0000256" key="5">
    <source>
        <dbReference type="SAM" id="Phobius"/>
    </source>
</evidence>
<dbReference type="PANTHER" id="PTHR11706:SF101">
    <property type="entry name" value="MANGANESE TRANSPORTER SMF1"/>
    <property type="match status" value="1"/>
</dbReference>
<evidence type="ECO:0000256" key="4">
    <source>
        <dbReference type="ARBA" id="ARBA00023136"/>
    </source>
</evidence>
<accession>A0ABQ0LMX0</accession>
<dbReference type="NCBIfam" id="NF037982">
    <property type="entry name" value="Nramp_1"/>
    <property type="match status" value="2"/>
</dbReference>
<feature type="transmembrane region" description="Helical" evidence="5">
    <location>
        <begin position="494"/>
        <end position="518"/>
    </location>
</feature>
<keyword evidence="4 5" id="KW-0472">Membrane</keyword>
<organism evidence="6 7">
    <name type="scientific">Mycena chlorophos</name>
    <name type="common">Agaric fungus</name>
    <name type="synonym">Agaricus chlorophos</name>
    <dbReference type="NCBI Taxonomy" id="658473"/>
    <lineage>
        <taxon>Eukaryota</taxon>
        <taxon>Fungi</taxon>
        <taxon>Dikarya</taxon>
        <taxon>Basidiomycota</taxon>
        <taxon>Agaricomycotina</taxon>
        <taxon>Agaricomycetes</taxon>
        <taxon>Agaricomycetidae</taxon>
        <taxon>Agaricales</taxon>
        <taxon>Marasmiineae</taxon>
        <taxon>Mycenaceae</taxon>
        <taxon>Mycena</taxon>
    </lineage>
</organism>
<comment type="subcellular location">
    <subcellularLocation>
        <location evidence="1">Membrane</location>
        <topology evidence="1">Multi-pass membrane protein</topology>
    </subcellularLocation>
</comment>
<feature type="transmembrane region" description="Helical" evidence="5">
    <location>
        <begin position="121"/>
        <end position="154"/>
    </location>
</feature>
<feature type="transmembrane region" description="Helical" evidence="5">
    <location>
        <begin position="355"/>
        <end position="381"/>
    </location>
</feature>
<dbReference type="PRINTS" id="PR00447">
    <property type="entry name" value="NATRESASSCMP"/>
</dbReference>
<dbReference type="EMBL" id="DF847730">
    <property type="protein sequence ID" value="GAT52366.1"/>
    <property type="molecule type" value="Genomic_DNA"/>
</dbReference>
<feature type="transmembrane region" description="Helical" evidence="5">
    <location>
        <begin position="50"/>
        <end position="74"/>
    </location>
</feature>
<feature type="transmembrane region" description="Helical" evidence="5">
    <location>
        <begin position="402"/>
        <end position="421"/>
    </location>
</feature>
<dbReference type="InterPro" id="IPR001046">
    <property type="entry name" value="NRAMP_fam"/>
</dbReference>
<proteinExistence type="predicted"/>
<dbReference type="Proteomes" id="UP000815677">
    <property type="component" value="Unassembled WGS sequence"/>
</dbReference>
<name>A0ABQ0LMX0_MYCCL</name>
<feature type="transmembrane region" description="Helical" evidence="5">
    <location>
        <begin position="95"/>
        <end position="115"/>
    </location>
</feature>
<sequence length="523" mass="56268">MPTHLSHFATTAFVHIRRHAGVGIVCAVAYFDPGNWATDLQAGSEFGFRLLFVVLLAGVFAAFLQSLATSLGCVTGLDLASHCRLLLYDRPQHKLAYRYLLLYPLYLLSEIAIIATDLAELLGSAIALVLLFPALEIWHGVLITAFDVVLLLALRDPLRSTPVRAFELLIVGLVIAVFVCMIIVVSRVHVHWAEAFDGFLPSKTIFKSDALYTSVGILGATIMPHSLFLGSTLATQNRMSSDALIPEKPRVVGQWRSLPSLRDVVGFFTAALRRPAPSAHATRVNRHSDRENNSLAFVKTHLTHARFDVVGSLLGFAVLINSMILIVAAMVFFYGQETSENAASLFDVYDVIERVVNKGAATLFAIALLASGQSSSLIATVAGQAVAEGFLNWRVSPIIRRLLTRLIAVIPAMAVAIALGQPGINTLLVVSQVILAIVLPFIVLPLIFLTSSRTIMSVRRPMETAVSTGSSEGAVAELANGSDDAMVDYSSGTVMTLIGSAILLVILAANVYVIVVLIRNGGE</sequence>
<gene>
    <name evidence="6" type="ORF">MCHLO_09422</name>
</gene>
<dbReference type="Pfam" id="PF01566">
    <property type="entry name" value="Nramp"/>
    <property type="match status" value="2"/>
</dbReference>
<evidence type="ECO:0008006" key="8">
    <source>
        <dbReference type="Google" id="ProtNLM"/>
    </source>
</evidence>